<dbReference type="Pfam" id="PF00805">
    <property type="entry name" value="Pentapeptide"/>
    <property type="match status" value="1"/>
</dbReference>
<protein>
    <submittedName>
        <fullName evidence="2">Pentapeptide repeat-containing protein</fullName>
    </submittedName>
</protein>
<accession>A0ABN0TSR7</accession>
<keyword evidence="1" id="KW-0175">Coiled coil</keyword>
<dbReference type="RefSeq" id="WP_343934356.1">
    <property type="nucleotide sequence ID" value="NZ_BAAABU010000005.1"/>
</dbReference>
<keyword evidence="3" id="KW-1185">Reference proteome</keyword>
<feature type="coiled-coil region" evidence="1">
    <location>
        <begin position="117"/>
        <end position="144"/>
    </location>
</feature>
<dbReference type="PANTHER" id="PTHR14136">
    <property type="entry name" value="BTB_POZ DOMAIN-CONTAINING PROTEIN KCTD9"/>
    <property type="match status" value="1"/>
</dbReference>
<evidence type="ECO:0000313" key="2">
    <source>
        <dbReference type="EMBL" id="GAA0229237.1"/>
    </source>
</evidence>
<dbReference type="SUPFAM" id="SSF141571">
    <property type="entry name" value="Pentapeptide repeat-like"/>
    <property type="match status" value="1"/>
</dbReference>
<evidence type="ECO:0000256" key="1">
    <source>
        <dbReference type="SAM" id="Coils"/>
    </source>
</evidence>
<organism evidence="2 3">
    <name type="scientific">Saccharothrix mutabilis subsp. mutabilis</name>
    <dbReference type="NCBI Taxonomy" id="66855"/>
    <lineage>
        <taxon>Bacteria</taxon>
        <taxon>Bacillati</taxon>
        <taxon>Actinomycetota</taxon>
        <taxon>Actinomycetes</taxon>
        <taxon>Pseudonocardiales</taxon>
        <taxon>Pseudonocardiaceae</taxon>
        <taxon>Saccharothrix</taxon>
    </lineage>
</organism>
<dbReference type="InterPro" id="IPR001646">
    <property type="entry name" value="5peptide_repeat"/>
</dbReference>
<sequence>MTELRADCERCFGLCCVVPAFAKSADFAVDKPARTPCRNLGTDFRCGIHDSLRQRGFPGCTVYDCFGAGQQVAQVTFEGRSWRDAPESAELMFDVFPVMRELHELLWYLTQAIALDQRDLRPRLEEARREVEALTAERPEVLARLDVGPRWRAVAALLEQASDQARRHVKGRKAKRGADLIGKKLAGAHLRGADLRGAYLIGADLRGADLREADLIGADLRGANLAGADLTGALFVTQVQLDGAQGDAATKLPPDVTRPTRWTS</sequence>
<dbReference type="InterPro" id="IPR051082">
    <property type="entry name" value="Pentapeptide-BTB/POZ_domain"/>
</dbReference>
<evidence type="ECO:0000313" key="3">
    <source>
        <dbReference type="Proteomes" id="UP001500416"/>
    </source>
</evidence>
<dbReference type="EMBL" id="BAAABU010000005">
    <property type="protein sequence ID" value="GAA0229237.1"/>
    <property type="molecule type" value="Genomic_DNA"/>
</dbReference>
<proteinExistence type="predicted"/>
<dbReference type="Proteomes" id="UP001500416">
    <property type="component" value="Unassembled WGS sequence"/>
</dbReference>
<dbReference type="PANTHER" id="PTHR14136:SF17">
    <property type="entry name" value="BTB_POZ DOMAIN-CONTAINING PROTEIN KCTD9"/>
    <property type="match status" value="1"/>
</dbReference>
<name>A0ABN0TSR7_9PSEU</name>
<reference evidence="2 3" key="1">
    <citation type="journal article" date="2019" name="Int. J. Syst. Evol. Microbiol.">
        <title>The Global Catalogue of Microorganisms (GCM) 10K type strain sequencing project: providing services to taxonomists for standard genome sequencing and annotation.</title>
        <authorList>
            <consortium name="The Broad Institute Genomics Platform"/>
            <consortium name="The Broad Institute Genome Sequencing Center for Infectious Disease"/>
            <person name="Wu L."/>
            <person name="Ma J."/>
        </authorList>
    </citation>
    <scope>NUCLEOTIDE SEQUENCE [LARGE SCALE GENOMIC DNA]</scope>
    <source>
        <strain evidence="2 3">JCM 3380</strain>
    </source>
</reference>
<comment type="caution">
    <text evidence="2">The sequence shown here is derived from an EMBL/GenBank/DDBJ whole genome shotgun (WGS) entry which is preliminary data.</text>
</comment>
<dbReference type="Gene3D" id="2.160.20.80">
    <property type="entry name" value="E3 ubiquitin-protein ligase SopA"/>
    <property type="match status" value="1"/>
</dbReference>
<gene>
    <name evidence="2" type="ORF">GCM10010492_29560</name>
</gene>